<dbReference type="EMBL" id="AJ507836">
    <property type="protein sequence ID" value="CAD47903.1"/>
    <property type="molecule type" value="Genomic_DNA"/>
</dbReference>
<reference evidence="3" key="2">
    <citation type="journal article" date="2013" name="J. Mol. Evol.">
        <title>pAO1 of Arthrobacter nicotinovorans and the spread of catabolic traits by horizontal gene transfer in gram-positive soil bacteria.</title>
        <authorList>
            <person name="Mihasan M."/>
            <person name="Brandsch R."/>
        </authorList>
    </citation>
    <scope>NUCLEOTIDE SEQUENCE [LARGE SCALE GENOMIC DNA]</scope>
    <source>
        <strain evidence="3">ATCC 49919</strain>
        <plasmid evidence="3">pAO1</plasmid>
    </source>
</reference>
<organism evidence="3">
    <name type="scientific">Paenarthrobacter nicotinovorans</name>
    <name type="common">Arthrobacter nicotinovorans</name>
    <dbReference type="NCBI Taxonomy" id="29320"/>
    <lineage>
        <taxon>Bacteria</taxon>
        <taxon>Bacillati</taxon>
        <taxon>Actinomycetota</taxon>
        <taxon>Actinomycetes</taxon>
        <taxon>Micrococcales</taxon>
        <taxon>Micrococcaceae</taxon>
        <taxon>Paenarthrobacter</taxon>
    </lineage>
</organism>
<proteinExistence type="predicted"/>
<sequence length="615" mass="65410">MQSFVPAKLLEGPDGPTERVAVDRCRVILQLWSRSAPGTPQNVDMKTVLGVVLSVTAVVCAISIALVLAGVWSPPWVSAVGSDNDGSVSVSQGNDVTLLSNNGSPEIRIPASAFTGSGQLEVKPVDLPEDRRGWAIQLSGAHLTGKATLVFKDAITDGAPPPLVGFNENPNDPIQYVLDAEISGKDLMVHTTHFSNWVKEAWDAAMNWARGQLDRIYRDSGTGEQPKCDRETEARAGNVSVASDDGGRVRWCLGKSQDGSTVLKVNNSRGYAVSAERTKGLSMNARSLDFGQMVPRLAKYITAPSKPGNVIDIIGPGETVEYRVDAASGEKGVRLQPSPPAYLATALWFGVETVGMVYTKVLGKIPMETINSAVDAANCVAGFQSMATADVTNAKAAANYLNGATGTVMSCMGKVFERIAKGKMLDMLAVGIAQVFSWVWSGLQTAANGFAAAADTALNINGYTITLKYQVAAAPSSPRPSSIPGMPAAVGGKWCTRSTPAICFSDVETKAKYPSIRVQYAEPSDPPPGATDYTLCIQMDLGNGCSTASTIFLRYFPTGVGWNCVQAEVLRGFKKPACDPDYSSAHDTSQPRLVVLLNHQQGPTYSDQLPMYKSQ</sequence>
<evidence type="ECO:0000256" key="1">
    <source>
        <dbReference type="SAM" id="MobiDB-lite"/>
    </source>
</evidence>
<feature type="region of interest" description="Disordered" evidence="1">
    <location>
        <begin position="221"/>
        <end position="241"/>
    </location>
</feature>
<keyword evidence="2" id="KW-1133">Transmembrane helix</keyword>
<evidence type="ECO:0000256" key="2">
    <source>
        <dbReference type="SAM" id="Phobius"/>
    </source>
</evidence>
<reference evidence="3" key="1">
    <citation type="journal article" date="2003" name="J. Bacteriol.">
        <title>Sequence of the 165-kilobase catabolic plasmid pAO1 from Arthrobacter nicotinovorans and identification of a pAO1-dependent nicotine uptake system.</title>
        <authorList>
            <person name="Igloi G.L."/>
            <person name="Brandsch R."/>
        </authorList>
    </citation>
    <scope>NUCLEOTIDE SEQUENCE [LARGE SCALE GENOMIC DNA]</scope>
    <source>
        <strain evidence="3">ATCC 49919</strain>
        <plasmid evidence="3">pAO1</plasmid>
    </source>
</reference>
<geneLocation type="plasmid" evidence="3">
    <name>pAO1</name>
</geneLocation>
<accession>Q8GAK1</accession>
<protein>
    <submittedName>
        <fullName evidence="3">Uncharacterized protein</fullName>
    </submittedName>
</protein>
<dbReference type="AlphaFoldDB" id="Q8GAK1"/>
<keyword evidence="2" id="KW-0472">Membrane</keyword>
<evidence type="ECO:0000313" key="3">
    <source>
        <dbReference type="EMBL" id="CAD47903.1"/>
    </source>
</evidence>
<name>Q8GAK1_PAENI</name>
<keyword evidence="3" id="KW-0614">Plasmid</keyword>
<keyword evidence="2" id="KW-0812">Transmembrane</keyword>
<feature type="transmembrane region" description="Helical" evidence="2">
    <location>
        <begin position="48"/>
        <end position="72"/>
    </location>
</feature>